<accession>A0ACD5W463</accession>
<evidence type="ECO:0000313" key="2">
    <source>
        <dbReference type="Proteomes" id="UP001732700"/>
    </source>
</evidence>
<keyword evidence="2" id="KW-1185">Reference proteome</keyword>
<sequence length="1307" mass="147203">MDFAVNTALWVLGKALAPVTDGLLESWAASAGLGPNINALKTQLLYAQGMLDNAQGRDIRSPALKELLHNLRELAYGADDVLDKLDYFRIKDALDGTYHAANADDKGYIDGLVLNARHTVRAAANKLKPSCLSEAGRADPDSQEDGVKQRCLSLLRSRGAREISASPSSPTNHGVQEADGGSTPKVVSWARSTERTIGKHFPCYSFPSVQEDDADSDMLETSNMARCGRRSLCGTWPSKAPQRNHAVQTQTQNFDRVEISTKMVEIVEQLKPLCAMVSTILSLELLGSRRNPTQEIAMNRPKTTPNIIEPELYGRNALKKNIIDGITLTGGKYCTNELTVVPLVGPGGIGKTTLTRHIYRELVSSFQVSAWICVSLDFNADRLVQEIVKKIPKVDGEKDNASNQELIEQRLKSKRLLLVLDDVWTYHEDEWKKLLAHLRYNGGEKGHVVIVTTRIPKVASMVTTTNSSIDVERLGDEDIMAFFEVCVFGDQKPWENHTELRDVGKKIVENLKGFPLAAKTVGRLLRNQLTLDHWTRVAESKEWELQTSDNDIMPALKLSYDYLPFHLQQCFSNCALFPEDYEFGSMELVHFWIGLDIVHSRDQVKRTEDVALYYLDELVNHGFFKRNETENGPHYVIHDLLHDLAVKISSYECLSICSSNVRSIQIPASVRHMSIIVDNTDVMDLRSFEDYKSHLSALGKRLKVQNLRTLMLFGEYHGSFAKTLGGLFKEARALRSILLSGASYSVDDVLLNFSELVHLRYLRIKSVLNENICLPNALFRSYHLEFIDLENWFGSFGSTSQMSKLIKLRHFLVPKNKAEVHSSIFEVGKLEFLQELRRFEVGKEAKGFELSQLGELSELGGSLGIYNLEKVQKEDEANVLKLIHKNNLHKLTLGWANSPLNRQAKHEDNVLESLVPHKNLQDLCIEGHRGSKCPSWLGRDLSVENLESLSLRDVSWNKLPPLGDMWFVDDLGVECQGLSSTLSFQCLKTLQLVKIPGLKKWVGNGTCHLFSHLEVIGIEDCPELVELPFSHPTYYQAKQEENMIWFPKLRDLKIIGCRKLSSLPPIPWTPPCSAWIRDVGCEFEKLSYSRNRKKELSLEIKGKGGQNGMLWNVLNFHNLADLKELYMESCPPIPLILLQRLKSLKILRITGMSTVLLLLEGESHRIGCPLLVEYITITKCDANGEELTQQLSYFPKLTGLFIRECKKITGLGVVEHQPTVVAAIPALSPPSSTNKFEHAQDGHNQQQQTRVEDEIESATQGLLLLPPQLQDLRVFLCRAALTLQFTGQRQCKRWVPKPLLPPLVGYR</sequence>
<protein>
    <submittedName>
        <fullName evidence="1">Uncharacterized protein</fullName>
    </submittedName>
</protein>
<dbReference type="EnsemblPlants" id="AVESA.00010b.r2.3DG0561970.1">
    <property type="protein sequence ID" value="AVESA.00010b.r2.3DG0561970.1.CDS.1"/>
    <property type="gene ID" value="AVESA.00010b.r2.3DG0561970"/>
</dbReference>
<reference evidence="1" key="2">
    <citation type="submission" date="2025-09" db="UniProtKB">
        <authorList>
            <consortium name="EnsemblPlants"/>
        </authorList>
    </citation>
    <scope>IDENTIFICATION</scope>
</reference>
<organism evidence="1 2">
    <name type="scientific">Avena sativa</name>
    <name type="common">Oat</name>
    <dbReference type="NCBI Taxonomy" id="4498"/>
    <lineage>
        <taxon>Eukaryota</taxon>
        <taxon>Viridiplantae</taxon>
        <taxon>Streptophyta</taxon>
        <taxon>Embryophyta</taxon>
        <taxon>Tracheophyta</taxon>
        <taxon>Spermatophyta</taxon>
        <taxon>Magnoliopsida</taxon>
        <taxon>Liliopsida</taxon>
        <taxon>Poales</taxon>
        <taxon>Poaceae</taxon>
        <taxon>BOP clade</taxon>
        <taxon>Pooideae</taxon>
        <taxon>Poodae</taxon>
        <taxon>Poeae</taxon>
        <taxon>Poeae Chloroplast Group 1 (Aveneae type)</taxon>
        <taxon>Aveninae</taxon>
        <taxon>Avena</taxon>
    </lineage>
</organism>
<name>A0ACD5W463_AVESA</name>
<reference evidence="1" key="1">
    <citation type="submission" date="2021-05" db="EMBL/GenBank/DDBJ databases">
        <authorList>
            <person name="Scholz U."/>
            <person name="Mascher M."/>
            <person name="Fiebig A."/>
        </authorList>
    </citation>
    <scope>NUCLEOTIDE SEQUENCE [LARGE SCALE GENOMIC DNA]</scope>
</reference>
<evidence type="ECO:0000313" key="1">
    <source>
        <dbReference type="EnsemblPlants" id="AVESA.00010b.r2.3DG0561970.1.CDS.1"/>
    </source>
</evidence>
<dbReference type="Proteomes" id="UP001732700">
    <property type="component" value="Chromosome 3D"/>
</dbReference>
<proteinExistence type="predicted"/>